<reference evidence="7" key="1">
    <citation type="submission" date="2015-10" db="EMBL/GenBank/DDBJ databases">
        <title>Draft Genome Sequences of 11 Lactococcus lactis subspecies cremoris strains.</title>
        <authorList>
            <person name="Wels M."/>
            <person name="Backus L."/>
            <person name="Boekhorst J."/>
            <person name="Dijkstra A."/>
            <person name="Beerthuizen M."/>
            <person name="Kelly W."/>
            <person name="Siezen R."/>
            <person name="Bachmann H."/>
            <person name="Van Hijum S."/>
        </authorList>
    </citation>
    <scope>NUCLEOTIDE SEQUENCE [LARGE SCALE GENOMIC DNA]</scope>
    <source>
        <strain evidence="7">M20</strain>
    </source>
</reference>
<dbReference type="GO" id="GO:0015074">
    <property type="term" value="P:DNA integration"/>
    <property type="evidence" value="ECO:0007669"/>
    <property type="project" value="UniProtKB-KW"/>
</dbReference>
<dbReference type="SUPFAM" id="SSF56349">
    <property type="entry name" value="DNA breaking-rejoining enzymes"/>
    <property type="match status" value="1"/>
</dbReference>
<evidence type="ECO:0000313" key="6">
    <source>
        <dbReference type="EMBL" id="KSU20718.1"/>
    </source>
</evidence>
<feature type="domain" description="Tyr recombinase" evidence="5">
    <location>
        <begin position="204"/>
        <end position="400"/>
    </location>
</feature>
<name>A0A0V8E4I5_LACLL</name>
<sequence length="409" mass="47507">MLLPFEFTLPDIEQEINIKINRFEKKDGTPVYRTNVYLGVDVLTGKQVRTTATGRTRKMCEMKAKQAIDTFINNGRTTARKKVTFKTFSALTDSWFKNYKLTVKAHSIRVMNNFLKVYILPSLGQYQPDKISSILVQEIVNEWANNANTSKIINGKREKGKCKDYKLLLNIIKRIFDYAIRLGELNVNPANLVLSPKLRTITTRRIKHFDNKELKQFLVYLDNLEPSIDNQLHSTLYRFLLATGLRIGEALALNWLDFDFDQQSVRVSKTLLYNGKIQESPKTKESYRIICLDKSTLTVLLKWKKVQETKKVSVSEKLVFSYNNGMKKYPSFINQLKKHFKATNLPDIGFHGFRHTHTSLLINNDVNPKELQKRLGHANYSTTMNVYAHLFQNKDAEIAEKYERILRVL</sequence>
<keyword evidence="2" id="KW-0229">DNA integration</keyword>
<dbReference type="PATRIC" id="fig|1360.114.peg.870"/>
<dbReference type="InterPro" id="IPR004107">
    <property type="entry name" value="Integrase_SAM-like_N"/>
</dbReference>
<organism evidence="6 7">
    <name type="scientific">Lactococcus lactis subsp. lactis</name>
    <name type="common">Streptococcus lactis</name>
    <dbReference type="NCBI Taxonomy" id="1360"/>
    <lineage>
        <taxon>Bacteria</taxon>
        <taxon>Bacillati</taxon>
        <taxon>Bacillota</taxon>
        <taxon>Bacilli</taxon>
        <taxon>Lactobacillales</taxon>
        <taxon>Streptococcaceae</taxon>
        <taxon>Lactococcus</taxon>
    </lineage>
</organism>
<dbReference type="InterPro" id="IPR010998">
    <property type="entry name" value="Integrase_recombinase_N"/>
</dbReference>
<evidence type="ECO:0000256" key="1">
    <source>
        <dbReference type="ARBA" id="ARBA00008857"/>
    </source>
</evidence>
<dbReference type="Proteomes" id="UP000053719">
    <property type="component" value="Unassembled WGS sequence"/>
</dbReference>
<dbReference type="PANTHER" id="PTHR30349">
    <property type="entry name" value="PHAGE INTEGRASE-RELATED"/>
    <property type="match status" value="1"/>
</dbReference>
<protein>
    <submittedName>
        <fullName evidence="6">Integrase/recombinase phage associated</fullName>
    </submittedName>
</protein>
<comment type="caution">
    <text evidence="6">The sequence shown here is derived from an EMBL/GenBank/DDBJ whole genome shotgun (WGS) entry which is preliminary data.</text>
</comment>
<dbReference type="Gene3D" id="1.10.443.10">
    <property type="entry name" value="Intergrase catalytic core"/>
    <property type="match status" value="1"/>
</dbReference>
<proteinExistence type="inferred from homology"/>
<dbReference type="GO" id="GO:0003677">
    <property type="term" value="F:DNA binding"/>
    <property type="evidence" value="ECO:0007669"/>
    <property type="project" value="UniProtKB-KW"/>
</dbReference>
<dbReference type="AlphaFoldDB" id="A0A0V8E4I5"/>
<gene>
    <name evidence="6" type="ORF">M20_1348</name>
</gene>
<dbReference type="InterPro" id="IPR002104">
    <property type="entry name" value="Integrase_catalytic"/>
</dbReference>
<evidence type="ECO:0000256" key="3">
    <source>
        <dbReference type="ARBA" id="ARBA00023125"/>
    </source>
</evidence>
<accession>A0A0V8E4I5</accession>
<comment type="similarity">
    <text evidence="1">Belongs to the 'phage' integrase family.</text>
</comment>
<evidence type="ECO:0000259" key="5">
    <source>
        <dbReference type="PROSITE" id="PS51898"/>
    </source>
</evidence>
<evidence type="ECO:0000256" key="2">
    <source>
        <dbReference type="ARBA" id="ARBA00022908"/>
    </source>
</evidence>
<dbReference type="PANTHER" id="PTHR30349:SF64">
    <property type="entry name" value="PROPHAGE INTEGRASE INTD-RELATED"/>
    <property type="match status" value="1"/>
</dbReference>
<dbReference type="GO" id="GO:0006310">
    <property type="term" value="P:DNA recombination"/>
    <property type="evidence" value="ECO:0007669"/>
    <property type="project" value="UniProtKB-KW"/>
</dbReference>
<dbReference type="CDD" id="cd01189">
    <property type="entry name" value="INT_ICEBs1_C_like"/>
    <property type="match status" value="1"/>
</dbReference>
<evidence type="ECO:0000313" key="7">
    <source>
        <dbReference type="Proteomes" id="UP000053719"/>
    </source>
</evidence>
<dbReference type="Gene3D" id="1.10.150.130">
    <property type="match status" value="1"/>
</dbReference>
<dbReference type="InterPro" id="IPR013762">
    <property type="entry name" value="Integrase-like_cat_sf"/>
</dbReference>
<keyword evidence="3" id="KW-0238">DNA-binding</keyword>
<dbReference type="InterPro" id="IPR011010">
    <property type="entry name" value="DNA_brk_join_enz"/>
</dbReference>
<dbReference type="Pfam" id="PF14659">
    <property type="entry name" value="Phage_int_SAM_3"/>
    <property type="match status" value="1"/>
</dbReference>
<keyword evidence="4" id="KW-0233">DNA recombination</keyword>
<dbReference type="InterPro" id="IPR050090">
    <property type="entry name" value="Tyrosine_recombinase_XerCD"/>
</dbReference>
<dbReference type="EMBL" id="LKLU01000081">
    <property type="protein sequence ID" value="KSU20718.1"/>
    <property type="molecule type" value="Genomic_DNA"/>
</dbReference>
<dbReference type="Pfam" id="PF00589">
    <property type="entry name" value="Phage_integrase"/>
    <property type="match status" value="1"/>
</dbReference>
<dbReference type="PROSITE" id="PS51898">
    <property type="entry name" value="TYR_RECOMBINASE"/>
    <property type="match status" value="1"/>
</dbReference>
<evidence type="ECO:0000256" key="4">
    <source>
        <dbReference type="ARBA" id="ARBA00023172"/>
    </source>
</evidence>